<dbReference type="EMBL" id="SWBQ01000001">
    <property type="protein sequence ID" value="TKC08918.1"/>
    <property type="molecule type" value="Genomic_DNA"/>
</dbReference>
<dbReference type="Gene3D" id="3.90.1750.20">
    <property type="entry name" value="Putative Large Serine Recombinase, Chain B, Domain 2"/>
    <property type="match status" value="1"/>
</dbReference>
<protein>
    <recommendedName>
        <fullName evidence="6">Recombinase family protein</fullName>
    </recommendedName>
</protein>
<dbReference type="GO" id="GO:0003677">
    <property type="term" value="F:DNA binding"/>
    <property type="evidence" value="ECO:0007669"/>
    <property type="project" value="InterPro"/>
</dbReference>
<gene>
    <name evidence="4" type="ORF">FA047_02140</name>
</gene>
<dbReference type="Pfam" id="PF00239">
    <property type="entry name" value="Resolvase"/>
    <property type="match status" value="1"/>
</dbReference>
<evidence type="ECO:0000256" key="1">
    <source>
        <dbReference type="SAM" id="Coils"/>
    </source>
</evidence>
<reference evidence="4 5" key="1">
    <citation type="submission" date="2019-04" db="EMBL/GenBank/DDBJ databases">
        <title>Pedobacter sp. RP-3-15 sp. nov., isolated from Arctic soil.</title>
        <authorList>
            <person name="Dahal R.H."/>
            <person name="Kim D.-U."/>
        </authorList>
    </citation>
    <scope>NUCLEOTIDE SEQUENCE [LARGE SCALE GENOMIC DNA]</scope>
    <source>
        <strain evidence="4 5">RP-3-15</strain>
    </source>
</reference>
<dbReference type="PROSITE" id="PS51737">
    <property type="entry name" value="RECOMBINASE_DNA_BIND"/>
    <property type="match status" value="1"/>
</dbReference>
<dbReference type="Proteomes" id="UP000307244">
    <property type="component" value="Unassembled WGS sequence"/>
</dbReference>
<dbReference type="CDD" id="cd00338">
    <property type="entry name" value="Ser_Recombinase"/>
    <property type="match status" value="1"/>
</dbReference>
<dbReference type="GO" id="GO:0000150">
    <property type="term" value="F:DNA strand exchange activity"/>
    <property type="evidence" value="ECO:0007669"/>
    <property type="project" value="InterPro"/>
</dbReference>
<keyword evidence="1" id="KW-0175">Coiled coil</keyword>
<dbReference type="OrthoDB" id="731341at2"/>
<name>A0A4U1CT65_9SPHI</name>
<dbReference type="RefSeq" id="WP_136834337.1">
    <property type="nucleotide sequence ID" value="NZ_SWBQ01000001.1"/>
</dbReference>
<keyword evidence="5" id="KW-1185">Reference proteome</keyword>
<evidence type="ECO:0000259" key="2">
    <source>
        <dbReference type="PROSITE" id="PS51736"/>
    </source>
</evidence>
<feature type="domain" description="Recombinase" evidence="3">
    <location>
        <begin position="158"/>
        <end position="268"/>
    </location>
</feature>
<dbReference type="InterPro" id="IPR036162">
    <property type="entry name" value="Resolvase-like_N_sf"/>
</dbReference>
<comment type="caution">
    <text evidence="4">The sequence shown here is derived from an EMBL/GenBank/DDBJ whole genome shotgun (WGS) entry which is preliminary data.</text>
</comment>
<feature type="domain" description="Resolvase/invertase-type recombinase catalytic" evidence="2">
    <location>
        <begin position="2"/>
        <end position="151"/>
    </location>
</feature>
<dbReference type="AlphaFoldDB" id="A0A4U1CT65"/>
<accession>A0A4U1CT65</accession>
<evidence type="ECO:0000313" key="4">
    <source>
        <dbReference type="EMBL" id="TKC08918.1"/>
    </source>
</evidence>
<dbReference type="InterPro" id="IPR050639">
    <property type="entry name" value="SSR_resolvase"/>
</dbReference>
<dbReference type="SMART" id="SM00857">
    <property type="entry name" value="Resolvase"/>
    <property type="match status" value="1"/>
</dbReference>
<evidence type="ECO:0008006" key="6">
    <source>
        <dbReference type="Google" id="ProtNLM"/>
    </source>
</evidence>
<dbReference type="PANTHER" id="PTHR30461">
    <property type="entry name" value="DNA-INVERTASE FROM LAMBDOID PROPHAGE"/>
    <property type="match status" value="1"/>
</dbReference>
<organism evidence="4 5">
    <name type="scientific">Pedobacter frigoris</name>
    <dbReference type="NCBI Taxonomy" id="2571272"/>
    <lineage>
        <taxon>Bacteria</taxon>
        <taxon>Pseudomonadati</taxon>
        <taxon>Bacteroidota</taxon>
        <taxon>Sphingobacteriia</taxon>
        <taxon>Sphingobacteriales</taxon>
        <taxon>Sphingobacteriaceae</taxon>
        <taxon>Pedobacter</taxon>
    </lineage>
</organism>
<feature type="coiled-coil region" evidence="1">
    <location>
        <begin position="353"/>
        <end position="380"/>
    </location>
</feature>
<dbReference type="Pfam" id="PF07508">
    <property type="entry name" value="Recombinase"/>
    <property type="match status" value="1"/>
</dbReference>
<proteinExistence type="predicted"/>
<dbReference type="InterPro" id="IPR006119">
    <property type="entry name" value="Resolv_N"/>
</dbReference>
<dbReference type="Gene3D" id="3.40.50.1390">
    <property type="entry name" value="Resolvase, N-terminal catalytic domain"/>
    <property type="match status" value="1"/>
</dbReference>
<evidence type="ECO:0000259" key="3">
    <source>
        <dbReference type="PROSITE" id="PS51737"/>
    </source>
</evidence>
<dbReference type="PROSITE" id="PS51736">
    <property type="entry name" value="RECOMBINASES_3"/>
    <property type="match status" value="1"/>
</dbReference>
<dbReference type="InterPro" id="IPR038109">
    <property type="entry name" value="DNA_bind_recomb_sf"/>
</dbReference>
<dbReference type="SUPFAM" id="SSF53041">
    <property type="entry name" value="Resolvase-like"/>
    <property type="match status" value="1"/>
</dbReference>
<sequence length="553" mass="64901">MNAVCYLRLSTKDQSKSLEYQESIVRDYCKRNKLKILEVFRDNGENSYTFKRNSYLALEDFIKKHKSKCQYLVVLDHDRFSRNLPEALMKIAELERKYDVKVISTNEPINLDTSDSDVFMKRAFEYLIAHRELLTIKNRTRLGILNAKEKGRFLGKAPFGYLNIKKPFNDQTIEINSLQSYIIKKIFSDFEAGVPQKTIHKEVLALGFKNRGSNAINDILRNSVYAGLIKINAFKNISEKYVKALHEPIIPEADFWRIQKILDGMSKRRTRANEEFPLRGVIKCPCGRNLTAGWTKGNRKYYLYYKCVDHPSINIPGETMHKKFEELLKKITLQKHQVDLLNSSLLSLSDELLKDENKRQKEKLRLLRNLREKNLRLEQKFIADQISVSVYHKWREEFKIEKKHIECLSNNSQIDKANIENVLSVFKSGRFNFYKLYRRSDILQKQLLVRAIFKDYLTWDQGIFTSNYFNEHLQFNLRKASINILLVLSLANKIITDQNSKAEHLEMRRALRRPTPEETKIKCHKDEKFIKSITQIIAEIVKSGDKTGKNVLS</sequence>
<evidence type="ECO:0000313" key="5">
    <source>
        <dbReference type="Proteomes" id="UP000307244"/>
    </source>
</evidence>
<dbReference type="InterPro" id="IPR011109">
    <property type="entry name" value="DNA_bind_recombinase_dom"/>
</dbReference>
<dbReference type="PANTHER" id="PTHR30461:SF23">
    <property type="entry name" value="DNA RECOMBINASE-RELATED"/>
    <property type="match status" value="1"/>
</dbReference>